<protein>
    <submittedName>
        <fullName evidence="2">Uncharacterized protein</fullName>
    </submittedName>
</protein>
<accession>A0A397WMJ0</accession>
<feature type="transmembrane region" description="Helical" evidence="1">
    <location>
        <begin position="66"/>
        <end position="85"/>
    </location>
</feature>
<feature type="transmembrane region" description="Helical" evidence="1">
    <location>
        <begin position="139"/>
        <end position="159"/>
    </location>
</feature>
<keyword evidence="1" id="KW-0472">Membrane</keyword>
<dbReference type="AlphaFoldDB" id="A0A397WMJ0"/>
<feature type="transmembrane region" description="Helical" evidence="1">
    <location>
        <begin position="165"/>
        <end position="190"/>
    </location>
</feature>
<feature type="transmembrane region" description="Helical" evidence="1">
    <location>
        <begin position="12"/>
        <end position="32"/>
    </location>
</feature>
<feature type="transmembrane region" description="Helical" evidence="1">
    <location>
        <begin position="97"/>
        <end position="119"/>
    </location>
</feature>
<name>A0A397WMJ0_9ARCH</name>
<dbReference type="Proteomes" id="UP000266622">
    <property type="component" value="Unassembled WGS sequence"/>
</dbReference>
<evidence type="ECO:0000313" key="2">
    <source>
        <dbReference type="EMBL" id="RIB35295.1"/>
    </source>
</evidence>
<proteinExistence type="predicted"/>
<sequence>METLFDQLLSVSQSIAIVIGILILGYFVGRLVKVILKFILKKVIGLDKLLEIKNVKVFRGEVSDTIATIAKDFTYLIFIAYSLIYSKVDVLVTLGNIFLTVLSYILTIVAIMIIVHLIVKVFLEDILGKLSFFESNRIFLSFISALVYIIAFIITLDYLNLLSKALLYIFLIFFGSFMIFISVTLGVAYGEEVKGIIKKK</sequence>
<comment type="caution">
    <text evidence="2">The sequence shown here is derived from an EMBL/GenBank/DDBJ whole genome shotgun (WGS) entry which is preliminary data.</text>
</comment>
<gene>
    <name evidence="2" type="ORF">BXU00_02075</name>
</gene>
<evidence type="ECO:0000313" key="3">
    <source>
        <dbReference type="Proteomes" id="UP000266622"/>
    </source>
</evidence>
<organism evidence="2 3">
    <name type="scientific">Candidatus Nanoclepta minutus</name>
    <dbReference type="NCBI Taxonomy" id="1940235"/>
    <lineage>
        <taxon>Archaea</taxon>
        <taxon>Nanobdellota</taxon>
        <taxon>Candidatus Nanoclepta</taxon>
    </lineage>
</organism>
<evidence type="ECO:0000256" key="1">
    <source>
        <dbReference type="SAM" id="Phobius"/>
    </source>
</evidence>
<reference evidence="2 3" key="1">
    <citation type="journal article" date="2018" name="Syst. Appl. Microbiol.">
        <title>A new symbiotic nanoarchaeote (Candidatus Nanoclepta minutus) and its host (Zestosphaera tikiterensis gen. nov., sp. nov.) from a New Zealand hot spring.</title>
        <authorList>
            <person name="St John E."/>
            <person name="Liu Y."/>
            <person name="Podar M."/>
            <person name="Stott M.B."/>
            <person name="Meneghin J."/>
            <person name="Chen Z."/>
            <person name="Lagutin K."/>
            <person name="Mitchell K."/>
            <person name="Reysenbach A.L."/>
        </authorList>
    </citation>
    <scope>NUCLEOTIDE SEQUENCE [LARGE SCALE GENOMIC DNA]</scope>
    <source>
        <strain evidence="2">NZ3</strain>
    </source>
</reference>
<dbReference type="EMBL" id="MWMI01000003">
    <property type="protein sequence ID" value="RIB35295.1"/>
    <property type="molecule type" value="Genomic_DNA"/>
</dbReference>
<keyword evidence="1" id="KW-1133">Transmembrane helix</keyword>
<keyword evidence="1" id="KW-0812">Transmembrane</keyword>